<gene>
    <name evidence="1" type="ORF">IM720_08945</name>
</gene>
<dbReference type="AlphaFoldDB" id="A0A1B3CNZ3"/>
<reference evidence="1 2" key="1">
    <citation type="submission" date="2020-10" db="EMBL/GenBank/DDBJ databases">
        <title>Complete genome sequence of a novel Pseudomonas fluorescens strain isolated from the flower of kumarahou (Pomaderris kumeraho).</title>
        <authorList>
            <person name="Summers M.C."/>
            <person name="Nowak V."/>
            <person name="Fairhurst M.J."/>
            <person name="Owen J.G."/>
            <person name="Gerth M.L."/>
            <person name="Patrick W.M."/>
        </authorList>
    </citation>
    <scope>NUCLEOTIDE SEQUENCE [LARGE SCALE GENOMIC DNA]</scope>
    <source>
        <strain evidence="1 2">KF1</strain>
    </source>
</reference>
<dbReference type="RefSeq" id="WP_069075454.1">
    <property type="nucleotide sequence ID" value="NZ_CP015637.1"/>
</dbReference>
<dbReference type="OrthoDB" id="6865373at2"/>
<sequence>MDADPLMKIHCVVLPLLLAGCTAMAPYKAPLDGPRAQVKSELSTHDSYNEGLSVSVSTDHECLEGRVGTPSQETALFAVHGTTSRPDGYVDIAANQALHLIVSGLASAGRRCVIEFNTEFAVQGRYLLKGGIADTDSGWCRVEVINADTGASLVKFETPTQVTPAPTERYSWRQFMAHQGCFLPSIEH</sequence>
<dbReference type="Proteomes" id="UP000593833">
    <property type="component" value="Chromosome"/>
</dbReference>
<evidence type="ECO:0000313" key="2">
    <source>
        <dbReference type="Proteomes" id="UP000593833"/>
    </source>
</evidence>
<evidence type="ECO:0000313" key="1">
    <source>
        <dbReference type="EMBL" id="QOU06833.1"/>
    </source>
</evidence>
<protein>
    <submittedName>
        <fullName evidence="1">Uncharacterized protein</fullName>
    </submittedName>
</protein>
<proteinExistence type="predicted"/>
<accession>A0A1B3CNZ3</accession>
<dbReference type="EMBL" id="CP063233">
    <property type="protein sequence ID" value="QOU06833.1"/>
    <property type="molecule type" value="Genomic_DNA"/>
</dbReference>
<organism evidence="1 2">
    <name type="scientific">Pseudomonas fluorescens</name>
    <dbReference type="NCBI Taxonomy" id="294"/>
    <lineage>
        <taxon>Bacteria</taxon>
        <taxon>Pseudomonadati</taxon>
        <taxon>Pseudomonadota</taxon>
        <taxon>Gammaproteobacteria</taxon>
        <taxon>Pseudomonadales</taxon>
        <taxon>Pseudomonadaceae</taxon>
        <taxon>Pseudomonas</taxon>
    </lineage>
</organism>
<name>A0A1B3CNZ3_PSEFL</name>